<keyword evidence="2" id="KW-0378">Hydrolase</keyword>
<dbReference type="Pfam" id="PF08450">
    <property type="entry name" value="SGL"/>
    <property type="match status" value="1"/>
</dbReference>
<name>A0ABS7BYQ2_9BACL</name>
<dbReference type="InterPro" id="IPR011042">
    <property type="entry name" value="6-blade_b-propeller_TolB-like"/>
</dbReference>
<dbReference type="Gene3D" id="2.120.10.30">
    <property type="entry name" value="TolB, C-terminal domain"/>
    <property type="match status" value="1"/>
</dbReference>
<protein>
    <submittedName>
        <fullName evidence="4">SMP-30/gluconolactonase/LRE family protein</fullName>
    </submittedName>
</protein>
<reference evidence="4 5" key="1">
    <citation type="submission" date="2021-07" db="EMBL/GenBank/DDBJ databases">
        <title>Paenibacillus radiodurans sp. nov., isolated from the southeastern edge of Tengger Desert.</title>
        <authorList>
            <person name="Zhang G."/>
        </authorList>
    </citation>
    <scope>NUCLEOTIDE SEQUENCE [LARGE SCALE GENOMIC DNA]</scope>
    <source>
        <strain evidence="4 5">CCM 7311</strain>
    </source>
</reference>
<evidence type="ECO:0000313" key="4">
    <source>
        <dbReference type="EMBL" id="MBW7453616.1"/>
    </source>
</evidence>
<evidence type="ECO:0000256" key="2">
    <source>
        <dbReference type="ARBA" id="ARBA00022801"/>
    </source>
</evidence>
<organism evidence="4 5">
    <name type="scientific">Paenibacillus sepulcri</name>
    <dbReference type="NCBI Taxonomy" id="359917"/>
    <lineage>
        <taxon>Bacteria</taxon>
        <taxon>Bacillati</taxon>
        <taxon>Bacillota</taxon>
        <taxon>Bacilli</taxon>
        <taxon>Bacillales</taxon>
        <taxon>Paenibacillaceae</taxon>
        <taxon>Paenibacillus</taxon>
    </lineage>
</organism>
<keyword evidence="5" id="KW-1185">Reference proteome</keyword>
<dbReference type="PANTHER" id="PTHR47572">
    <property type="entry name" value="LIPOPROTEIN-RELATED"/>
    <property type="match status" value="1"/>
</dbReference>
<dbReference type="Proteomes" id="UP001519887">
    <property type="component" value="Unassembled WGS sequence"/>
</dbReference>
<evidence type="ECO:0000313" key="5">
    <source>
        <dbReference type="Proteomes" id="UP001519887"/>
    </source>
</evidence>
<feature type="domain" description="SMP-30/Gluconolactonase/LRE-like region" evidence="3">
    <location>
        <begin position="70"/>
        <end position="292"/>
    </location>
</feature>
<comment type="similarity">
    <text evidence="1">Belongs to the SMP-30/CGR1 family.</text>
</comment>
<gene>
    <name evidence="4" type="ORF">K0U00_06130</name>
</gene>
<evidence type="ECO:0000256" key="1">
    <source>
        <dbReference type="ARBA" id="ARBA00008853"/>
    </source>
</evidence>
<accession>A0ABS7BYQ2</accession>
<dbReference type="InterPro" id="IPR013658">
    <property type="entry name" value="SGL"/>
</dbReference>
<dbReference type="PANTHER" id="PTHR47572:SF4">
    <property type="entry name" value="LACTONASE DRP35"/>
    <property type="match status" value="1"/>
</dbReference>
<dbReference type="SUPFAM" id="SSF63829">
    <property type="entry name" value="Calcium-dependent phosphotriesterase"/>
    <property type="match status" value="1"/>
</dbReference>
<comment type="caution">
    <text evidence="4">The sequence shown here is derived from an EMBL/GenBank/DDBJ whole genome shotgun (WGS) entry which is preliminary data.</text>
</comment>
<sequence>MVIRILTLILKEEMMEVRKKVMVVLVVALIGLVSLNSAIFASGGPNKQDKVKVSIAADLDPASAAGMRIEGLTGDKKGRLYTIDLDSRQLLRIMPGKGTTETLTVLPRQATGMTFDKKGNLYMASGGGAGQGGVILRVSSENLKKGPFSPDKVETFAEGVDGANGLAFDRKGNLYVSGGATGNIYVVTPEGERTVWASGITAERPEQPIVVNGLAFGRDGRLYISNTSSGEINRVRIGKDGAFGEVERFAKSPLLYGADGIAFGPHDALYVAANERNAIVKISRSGKVAEITSNNNNGPLEFPASLHFVGRTLYASNFDVDRGTNSPNQPGIGASIAQIDLKKN</sequence>
<dbReference type="InterPro" id="IPR051262">
    <property type="entry name" value="SMP-30/CGR1_Lactonase"/>
</dbReference>
<dbReference type="EMBL" id="JAHZIK010000095">
    <property type="protein sequence ID" value="MBW7453616.1"/>
    <property type="molecule type" value="Genomic_DNA"/>
</dbReference>
<evidence type="ECO:0000259" key="3">
    <source>
        <dbReference type="Pfam" id="PF08450"/>
    </source>
</evidence>
<proteinExistence type="inferred from homology"/>